<evidence type="ECO:0000313" key="3">
    <source>
        <dbReference type="Proteomes" id="UP001595533"/>
    </source>
</evidence>
<dbReference type="EMBL" id="JBHRTS010000002">
    <property type="protein sequence ID" value="MFC3193611.1"/>
    <property type="molecule type" value="Genomic_DNA"/>
</dbReference>
<sequence>MKTTITALCLLSLTSLPVAAAEFCVGTATELRNALNIASGNNQDDDIRVELGVFASNGSTFQYNETQGFDLRISGGWIDFFDNDCGIQSPNQPLGTILDGSETTRALYIRASGDADIEVTNLTFRNGVSSQSGGGLNIVRVNNLNSGEVTIANNVFISNQATFGSAMSVSSADTFHLRNNLVIDNNALVRYAVQVVQNDANGIYFNNNTVTGNTSDLLDESGGVYLSTSGSSNLLVANNVLNGNQLQDLDGRNSASSVFYLFDNNLDVLTGSAPDVVSGNFNLPNRFESGLFSFTPDVDSPLVNAGRSPCGMVCPFPTPFVNDWSLGDTDVLAQGRVQIGVVDIGAIESGHARDLIFWDRF</sequence>
<dbReference type="SMART" id="SM00710">
    <property type="entry name" value="PbH1"/>
    <property type="match status" value="4"/>
</dbReference>
<gene>
    <name evidence="2" type="ORF">ACFODZ_05060</name>
</gene>
<dbReference type="Gene3D" id="2.160.20.10">
    <property type="entry name" value="Single-stranded right-handed beta-helix, Pectin lyase-like"/>
    <property type="match status" value="1"/>
</dbReference>
<dbReference type="SUPFAM" id="SSF51126">
    <property type="entry name" value="Pectin lyase-like"/>
    <property type="match status" value="1"/>
</dbReference>
<evidence type="ECO:0000256" key="1">
    <source>
        <dbReference type="SAM" id="SignalP"/>
    </source>
</evidence>
<name>A0ABV7JBY8_9GAMM</name>
<feature type="signal peptide" evidence="1">
    <location>
        <begin position="1"/>
        <end position="20"/>
    </location>
</feature>
<dbReference type="InterPro" id="IPR011050">
    <property type="entry name" value="Pectin_lyase_fold/virulence"/>
</dbReference>
<dbReference type="Proteomes" id="UP001595533">
    <property type="component" value="Unassembled WGS sequence"/>
</dbReference>
<proteinExistence type="predicted"/>
<dbReference type="InterPro" id="IPR012334">
    <property type="entry name" value="Pectin_lyas_fold"/>
</dbReference>
<organism evidence="2 3">
    <name type="scientific">Marinicella sediminis</name>
    <dbReference type="NCBI Taxonomy" id="1792834"/>
    <lineage>
        <taxon>Bacteria</taxon>
        <taxon>Pseudomonadati</taxon>
        <taxon>Pseudomonadota</taxon>
        <taxon>Gammaproteobacteria</taxon>
        <taxon>Lysobacterales</taxon>
        <taxon>Marinicellaceae</taxon>
        <taxon>Marinicella</taxon>
    </lineage>
</organism>
<comment type="caution">
    <text evidence="2">The sequence shown here is derived from an EMBL/GenBank/DDBJ whole genome shotgun (WGS) entry which is preliminary data.</text>
</comment>
<evidence type="ECO:0000313" key="2">
    <source>
        <dbReference type="EMBL" id="MFC3193611.1"/>
    </source>
</evidence>
<dbReference type="InterPro" id="IPR006626">
    <property type="entry name" value="PbH1"/>
</dbReference>
<keyword evidence="3" id="KW-1185">Reference proteome</keyword>
<dbReference type="RefSeq" id="WP_077410571.1">
    <property type="nucleotide sequence ID" value="NZ_JBHRTS010000002.1"/>
</dbReference>
<accession>A0ABV7JBY8</accession>
<protein>
    <submittedName>
        <fullName evidence="2">Right-handed parallel beta-helix repeat-containing protein</fullName>
    </submittedName>
</protein>
<feature type="chain" id="PRO_5047538781" evidence="1">
    <location>
        <begin position="21"/>
        <end position="361"/>
    </location>
</feature>
<reference evidence="3" key="1">
    <citation type="journal article" date="2019" name="Int. J. Syst. Evol. Microbiol.">
        <title>The Global Catalogue of Microorganisms (GCM) 10K type strain sequencing project: providing services to taxonomists for standard genome sequencing and annotation.</title>
        <authorList>
            <consortium name="The Broad Institute Genomics Platform"/>
            <consortium name="The Broad Institute Genome Sequencing Center for Infectious Disease"/>
            <person name="Wu L."/>
            <person name="Ma J."/>
        </authorList>
    </citation>
    <scope>NUCLEOTIDE SEQUENCE [LARGE SCALE GENOMIC DNA]</scope>
    <source>
        <strain evidence="3">KCTC 42953</strain>
    </source>
</reference>
<keyword evidence="1" id="KW-0732">Signal</keyword>